<comment type="caution">
    <text evidence="1">The sequence shown here is derived from an EMBL/GenBank/DDBJ whole genome shotgun (WGS) entry which is preliminary data.</text>
</comment>
<keyword evidence="2" id="KW-1185">Reference proteome</keyword>
<sequence length="144" mass="15472">MSNLTNSKIVIARYPALDQQAIYLASRDQSSSITYSLDIRNLISASDTLVSCSIRNIGDASSDNCLVIGPASAAGTVVSFTLSQGSNSTTYFLEFTFRMKSGDVLVFHVNAPIMQVGLLSETPQLALGPQGERSELLRYLAQTS</sequence>
<dbReference type="EMBL" id="BSNV01000003">
    <property type="protein sequence ID" value="GLQ65214.1"/>
    <property type="molecule type" value="Genomic_DNA"/>
</dbReference>
<protein>
    <submittedName>
        <fullName evidence="1">Uncharacterized protein</fullName>
    </submittedName>
</protein>
<evidence type="ECO:0000313" key="1">
    <source>
        <dbReference type="EMBL" id="GLQ65214.1"/>
    </source>
</evidence>
<name>A0ABQ5WQD6_9PROT</name>
<reference evidence="2" key="1">
    <citation type="journal article" date="2019" name="Int. J. Syst. Evol. Microbiol.">
        <title>The Global Catalogue of Microorganisms (GCM) 10K type strain sequencing project: providing services to taxonomists for standard genome sequencing and annotation.</title>
        <authorList>
            <consortium name="The Broad Institute Genomics Platform"/>
            <consortium name="The Broad Institute Genome Sequencing Center for Infectious Disease"/>
            <person name="Wu L."/>
            <person name="Ma J."/>
        </authorList>
    </citation>
    <scope>NUCLEOTIDE SEQUENCE [LARGE SCALE GENOMIC DNA]</scope>
    <source>
        <strain evidence="2">NBRC 3266</strain>
    </source>
</reference>
<accession>A0ABQ5WQD6</accession>
<organism evidence="1 2">
    <name type="scientific">Gluconobacter kondonii</name>
    <dbReference type="NCBI Taxonomy" id="941463"/>
    <lineage>
        <taxon>Bacteria</taxon>
        <taxon>Pseudomonadati</taxon>
        <taxon>Pseudomonadota</taxon>
        <taxon>Alphaproteobacteria</taxon>
        <taxon>Acetobacterales</taxon>
        <taxon>Acetobacteraceae</taxon>
        <taxon>Gluconobacter</taxon>
    </lineage>
</organism>
<evidence type="ECO:0000313" key="2">
    <source>
        <dbReference type="Proteomes" id="UP001156629"/>
    </source>
</evidence>
<dbReference type="Proteomes" id="UP001156629">
    <property type="component" value="Unassembled WGS sequence"/>
</dbReference>
<dbReference type="RefSeq" id="WP_099287433.1">
    <property type="nucleotide sequence ID" value="NZ_BSNV01000003.1"/>
</dbReference>
<proteinExistence type="predicted"/>
<gene>
    <name evidence="1" type="ORF">GCM10007870_07980</name>
</gene>